<dbReference type="InterPro" id="IPR000999">
    <property type="entry name" value="RNase_III_dom"/>
</dbReference>
<keyword evidence="5" id="KW-0540">Nuclease</keyword>
<keyword evidence="8 10" id="KW-0694">RNA-binding</keyword>
<feature type="non-terminal residue" evidence="13">
    <location>
        <position position="212"/>
    </location>
</feature>
<evidence type="ECO:0000259" key="11">
    <source>
        <dbReference type="PROSITE" id="PS50137"/>
    </source>
</evidence>
<gene>
    <name evidence="13" type="primary">rnc</name>
    <name evidence="13" type="ORF">ENJ96_06290</name>
</gene>
<dbReference type="PROSITE" id="PS50142">
    <property type="entry name" value="RNASE_3_2"/>
    <property type="match status" value="1"/>
</dbReference>
<evidence type="ECO:0000256" key="1">
    <source>
        <dbReference type="ARBA" id="ARBA00000109"/>
    </source>
</evidence>
<evidence type="ECO:0000259" key="12">
    <source>
        <dbReference type="PROSITE" id="PS50142"/>
    </source>
</evidence>
<evidence type="ECO:0000256" key="4">
    <source>
        <dbReference type="ARBA" id="ARBA00022664"/>
    </source>
</evidence>
<dbReference type="GO" id="GO:0006397">
    <property type="term" value="P:mRNA processing"/>
    <property type="evidence" value="ECO:0007669"/>
    <property type="project" value="UniProtKB-KW"/>
</dbReference>
<dbReference type="SUPFAM" id="SSF54768">
    <property type="entry name" value="dsRNA-binding domain-like"/>
    <property type="match status" value="1"/>
</dbReference>
<dbReference type="Gene3D" id="3.30.160.20">
    <property type="match status" value="1"/>
</dbReference>
<dbReference type="PROSITE" id="PS50137">
    <property type="entry name" value="DS_RBD"/>
    <property type="match status" value="1"/>
</dbReference>
<comment type="catalytic activity">
    <reaction evidence="1">
        <text>Endonucleolytic cleavage to 5'-phosphomonoester.</text>
        <dbReference type="EC" id="3.1.26.3"/>
    </reaction>
</comment>
<dbReference type="NCBIfam" id="TIGR02191">
    <property type="entry name" value="RNaseIII"/>
    <property type="match status" value="1"/>
</dbReference>
<dbReference type="EC" id="3.1.26.3" evidence="9"/>
<dbReference type="SUPFAM" id="SSF69065">
    <property type="entry name" value="RNase III domain-like"/>
    <property type="match status" value="1"/>
</dbReference>
<dbReference type="InterPro" id="IPR036389">
    <property type="entry name" value="RNase_III_sf"/>
</dbReference>
<keyword evidence="4" id="KW-0507">mRNA processing</keyword>
<proteinExistence type="inferred from homology"/>
<evidence type="ECO:0000256" key="8">
    <source>
        <dbReference type="ARBA" id="ARBA00022884"/>
    </source>
</evidence>
<evidence type="ECO:0000256" key="9">
    <source>
        <dbReference type="NCBIfam" id="TIGR02191"/>
    </source>
</evidence>
<evidence type="ECO:0000256" key="3">
    <source>
        <dbReference type="ARBA" id="ARBA00022552"/>
    </source>
</evidence>
<dbReference type="PROSITE" id="PS00517">
    <property type="entry name" value="RNASE_3_1"/>
    <property type="match status" value="1"/>
</dbReference>
<dbReference type="GO" id="GO:0010468">
    <property type="term" value="P:regulation of gene expression"/>
    <property type="evidence" value="ECO:0007669"/>
    <property type="project" value="TreeGrafter"/>
</dbReference>
<dbReference type="CDD" id="cd00593">
    <property type="entry name" value="RIBOc"/>
    <property type="match status" value="1"/>
</dbReference>
<evidence type="ECO:0000256" key="5">
    <source>
        <dbReference type="ARBA" id="ARBA00022722"/>
    </source>
</evidence>
<organism evidence="13">
    <name type="scientific">Thermodesulfatator atlanticus</name>
    <dbReference type="NCBI Taxonomy" id="501497"/>
    <lineage>
        <taxon>Bacteria</taxon>
        <taxon>Pseudomonadati</taxon>
        <taxon>Thermodesulfobacteriota</taxon>
        <taxon>Thermodesulfobacteria</taxon>
        <taxon>Thermodesulfobacteriales</taxon>
        <taxon>Thermodesulfatatoraceae</taxon>
        <taxon>Thermodesulfatator</taxon>
    </lineage>
</organism>
<dbReference type="GO" id="GO:0004525">
    <property type="term" value="F:ribonuclease III activity"/>
    <property type="evidence" value="ECO:0007669"/>
    <property type="project" value="UniProtKB-UniRule"/>
</dbReference>
<protein>
    <recommendedName>
        <fullName evidence="9">Ribonuclease III</fullName>
        <ecNumber evidence="9">3.1.26.3</ecNumber>
    </recommendedName>
</protein>
<dbReference type="CDD" id="cd10845">
    <property type="entry name" value="DSRM_RNAse_III_family"/>
    <property type="match status" value="1"/>
</dbReference>
<dbReference type="SMART" id="SM00535">
    <property type="entry name" value="RIBOc"/>
    <property type="match status" value="1"/>
</dbReference>
<dbReference type="InterPro" id="IPR011907">
    <property type="entry name" value="RNase_III"/>
</dbReference>
<feature type="domain" description="DRBM" evidence="11">
    <location>
        <begin position="169"/>
        <end position="212"/>
    </location>
</feature>
<comment type="similarity">
    <text evidence="2">Belongs to the ribonuclease III family.</text>
</comment>
<dbReference type="Proteomes" id="UP000886101">
    <property type="component" value="Unassembled WGS sequence"/>
</dbReference>
<dbReference type="PANTHER" id="PTHR11207">
    <property type="entry name" value="RIBONUCLEASE III"/>
    <property type="match status" value="1"/>
</dbReference>
<dbReference type="AlphaFoldDB" id="A0A7V5P0L6"/>
<keyword evidence="3" id="KW-0698">rRNA processing</keyword>
<reference evidence="13" key="1">
    <citation type="journal article" date="2020" name="mSystems">
        <title>Genome- and Community-Level Interaction Insights into Carbon Utilization and Element Cycling Functions of Hydrothermarchaeota in Hydrothermal Sediment.</title>
        <authorList>
            <person name="Zhou Z."/>
            <person name="Liu Y."/>
            <person name="Xu W."/>
            <person name="Pan J."/>
            <person name="Luo Z.H."/>
            <person name="Li M."/>
        </authorList>
    </citation>
    <scope>NUCLEOTIDE SEQUENCE [LARGE SCALE GENOMIC DNA]</scope>
    <source>
        <strain evidence="13">HyVt-533</strain>
    </source>
</reference>
<evidence type="ECO:0000313" key="13">
    <source>
        <dbReference type="EMBL" id="HHI97444.1"/>
    </source>
</evidence>
<dbReference type="PANTHER" id="PTHR11207:SF0">
    <property type="entry name" value="RIBONUCLEASE 3"/>
    <property type="match status" value="1"/>
</dbReference>
<dbReference type="FunFam" id="1.10.1520.10:FF:000001">
    <property type="entry name" value="Ribonuclease 3"/>
    <property type="match status" value="1"/>
</dbReference>
<evidence type="ECO:0000256" key="2">
    <source>
        <dbReference type="ARBA" id="ARBA00010183"/>
    </source>
</evidence>
<keyword evidence="6" id="KW-0255">Endonuclease</keyword>
<feature type="domain" description="RNase III" evidence="12">
    <location>
        <begin position="13"/>
        <end position="143"/>
    </location>
</feature>
<dbReference type="GO" id="GO:0006364">
    <property type="term" value="P:rRNA processing"/>
    <property type="evidence" value="ECO:0007669"/>
    <property type="project" value="UniProtKB-KW"/>
</dbReference>
<accession>A0A7V5P0L6</accession>
<evidence type="ECO:0000256" key="6">
    <source>
        <dbReference type="ARBA" id="ARBA00022759"/>
    </source>
</evidence>
<comment type="caution">
    <text evidence="13">The sequence shown here is derived from an EMBL/GenBank/DDBJ whole genome shotgun (WGS) entry which is preliminary data.</text>
</comment>
<dbReference type="InterPro" id="IPR014720">
    <property type="entry name" value="dsRBD_dom"/>
</dbReference>
<evidence type="ECO:0000256" key="7">
    <source>
        <dbReference type="ARBA" id="ARBA00022801"/>
    </source>
</evidence>
<evidence type="ECO:0000256" key="10">
    <source>
        <dbReference type="PROSITE-ProRule" id="PRU00266"/>
    </source>
</evidence>
<dbReference type="GO" id="GO:0003725">
    <property type="term" value="F:double-stranded RNA binding"/>
    <property type="evidence" value="ECO:0007669"/>
    <property type="project" value="TreeGrafter"/>
</dbReference>
<dbReference type="HAMAP" id="MF_00104">
    <property type="entry name" value="RNase_III"/>
    <property type="match status" value="1"/>
</dbReference>
<keyword evidence="7 13" id="KW-0378">Hydrolase</keyword>
<dbReference type="Pfam" id="PF14622">
    <property type="entry name" value="Ribonucleas_3_3"/>
    <property type="match status" value="1"/>
</dbReference>
<name>A0A7V5P0L6_9BACT</name>
<sequence>MERDYLLAYQGHLERLAQILSLRPKNQLLYLQALTHRSFPGDHPDWPYGDNERLEFLGDAVLSAVISHLLFERYGQVFREGELTKMRAWLVNEERLARLAERLGLPELILLGEGEKRTQGHKKFSILAGTLEALLAAIYLDLGYEQVFKFIKRTFSRLLPHAPKGLISDYKTVLQEYTQGLFRQAPVYEIIKEAGPEHAKVFWAVVRLGKEE</sequence>
<dbReference type="Gene3D" id="1.10.1520.10">
    <property type="entry name" value="Ribonuclease III domain"/>
    <property type="match status" value="1"/>
</dbReference>
<dbReference type="EMBL" id="DROK01000179">
    <property type="protein sequence ID" value="HHI97444.1"/>
    <property type="molecule type" value="Genomic_DNA"/>
</dbReference>